<dbReference type="GO" id="GO:0030246">
    <property type="term" value="F:carbohydrate binding"/>
    <property type="evidence" value="ECO:0007669"/>
    <property type="project" value="InterPro"/>
</dbReference>
<dbReference type="GO" id="GO:0004553">
    <property type="term" value="F:hydrolase activity, hydrolyzing O-glycosyl compounds"/>
    <property type="evidence" value="ECO:0007669"/>
    <property type="project" value="InterPro"/>
</dbReference>
<dbReference type="GO" id="GO:0005975">
    <property type="term" value="P:carbohydrate metabolic process"/>
    <property type="evidence" value="ECO:0007669"/>
    <property type="project" value="InterPro"/>
</dbReference>
<evidence type="ECO:0000313" key="2">
    <source>
        <dbReference type="Proteomes" id="UP000053462"/>
    </source>
</evidence>
<dbReference type="AlphaFoldDB" id="A0A100XXA4"/>
<comment type="caution">
    <text evidence="1">The sequence shown here is derived from an EMBL/GenBank/DDBJ whole genome shotgun (WGS) entry which is preliminary data.</text>
</comment>
<accession>A0A100XXA4</accession>
<dbReference type="STRING" id="227598.APY94_07770"/>
<dbReference type="EMBL" id="LLYW01000026">
    <property type="protein sequence ID" value="KUH33010.1"/>
    <property type="molecule type" value="Genomic_DNA"/>
</dbReference>
<organism evidence="1 2">
    <name type="scientific">Thermococcus celericrescens</name>
    <dbReference type="NCBI Taxonomy" id="227598"/>
    <lineage>
        <taxon>Archaea</taxon>
        <taxon>Methanobacteriati</taxon>
        <taxon>Methanobacteriota</taxon>
        <taxon>Thermococci</taxon>
        <taxon>Thermococcales</taxon>
        <taxon>Thermococcaceae</taxon>
        <taxon>Thermococcus</taxon>
    </lineage>
</organism>
<dbReference type="InterPro" id="IPR036573">
    <property type="entry name" value="CBM_sf_5/12"/>
</dbReference>
<dbReference type="GO" id="GO:0005576">
    <property type="term" value="C:extracellular region"/>
    <property type="evidence" value="ECO:0007669"/>
    <property type="project" value="InterPro"/>
</dbReference>
<protein>
    <submittedName>
        <fullName evidence="1">Uncharacterized protein</fullName>
    </submittedName>
</protein>
<name>A0A100XXA4_9EURY</name>
<dbReference type="SUPFAM" id="SSF51055">
    <property type="entry name" value="Carbohydrate binding domain"/>
    <property type="match status" value="1"/>
</dbReference>
<evidence type="ECO:0000313" key="1">
    <source>
        <dbReference type="EMBL" id="KUH33010.1"/>
    </source>
</evidence>
<sequence>MALAAVVLLSIVPAAAPFFSLVSASTIQMSGNAIAWDVVNLTWTPVENTEAYELYRSTDPTNVISPENLLVVINWSSYPQYEPGNTYLQGDTVEYDGKIWRAKY</sequence>
<dbReference type="Gene3D" id="2.10.10.20">
    <property type="entry name" value="Carbohydrate-binding module superfamily 5/12"/>
    <property type="match status" value="1"/>
</dbReference>
<reference evidence="1 2" key="1">
    <citation type="submission" date="2015-10" db="EMBL/GenBank/DDBJ databases">
        <title>Draft genome sequence of Thermococcus celericrescens strain DSM 17994.</title>
        <authorList>
            <person name="Hong S.-J."/>
            <person name="Park C.-E."/>
            <person name="Shin J.-H."/>
        </authorList>
    </citation>
    <scope>NUCLEOTIDE SEQUENCE [LARGE SCALE GENOMIC DNA]</scope>
    <source>
        <strain evidence="1 2">DSM 17994</strain>
    </source>
</reference>
<gene>
    <name evidence="1" type="ORF">APY94_07770</name>
</gene>
<proteinExistence type="predicted"/>
<dbReference type="Proteomes" id="UP000053462">
    <property type="component" value="Unassembled WGS sequence"/>
</dbReference>
<keyword evidence="2" id="KW-1185">Reference proteome</keyword>